<dbReference type="CDD" id="cd04301">
    <property type="entry name" value="NAT_SF"/>
    <property type="match status" value="1"/>
</dbReference>
<dbReference type="PROSITE" id="PS51186">
    <property type="entry name" value="GNAT"/>
    <property type="match status" value="1"/>
</dbReference>
<dbReference type="PANTHER" id="PTHR43451">
    <property type="entry name" value="ACETYLTRANSFERASE (GNAT) FAMILY PROTEIN"/>
    <property type="match status" value="1"/>
</dbReference>
<accession>A0A6M0RM47</accession>
<dbReference type="SUPFAM" id="SSF55729">
    <property type="entry name" value="Acyl-CoA N-acyltransferases (Nat)"/>
    <property type="match status" value="1"/>
</dbReference>
<dbReference type="EMBL" id="QXHD01000004">
    <property type="protein sequence ID" value="NEZ56882.1"/>
    <property type="molecule type" value="Genomic_DNA"/>
</dbReference>
<dbReference type="RefSeq" id="WP_163698868.1">
    <property type="nucleotide sequence ID" value="NZ_QXHD01000004.1"/>
</dbReference>
<dbReference type="PANTHER" id="PTHR43451:SF1">
    <property type="entry name" value="ACETYLTRANSFERASE"/>
    <property type="match status" value="1"/>
</dbReference>
<dbReference type="GO" id="GO:0016747">
    <property type="term" value="F:acyltransferase activity, transferring groups other than amino-acyl groups"/>
    <property type="evidence" value="ECO:0007669"/>
    <property type="project" value="InterPro"/>
</dbReference>
<keyword evidence="3" id="KW-1185">Reference proteome</keyword>
<evidence type="ECO:0000259" key="1">
    <source>
        <dbReference type="PROSITE" id="PS51186"/>
    </source>
</evidence>
<dbReference type="InterPro" id="IPR052564">
    <property type="entry name" value="N-acetyltrans/Recomb-assoc"/>
</dbReference>
<dbReference type="InterPro" id="IPR000182">
    <property type="entry name" value="GNAT_dom"/>
</dbReference>
<dbReference type="AlphaFoldDB" id="A0A6M0RM47"/>
<reference evidence="2 3" key="1">
    <citation type="journal article" date="2020" name="Microb. Ecol.">
        <title>Ecogenomics of the Marine Benthic Filamentous Cyanobacterium Adonisia.</title>
        <authorList>
            <person name="Walter J.M."/>
            <person name="Coutinho F.H."/>
            <person name="Leomil L."/>
            <person name="Hargreaves P.I."/>
            <person name="Campeao M.E."/>
            <person name="Vieira V.V."/>
            <person name="Silva B.S."/>
            <person name="Fistarol G.O."/>
            <person name="Salomon P.S."/>
            <person name="Sawabe T."/>
            <person name="Mino S."/>
            <person name="Hosokawa M."/>
            <person name="Miyashita H."/>
            <person name="Maruyama F."/>
            <person name="van Verk M.C."/>
            <person name="Dutilh B.E."/>
            <person name="Thompson C.C."/>
            <person name="Thompson F.L."/>
        </authorList>
    </citation>
    <scope>NUCLEOTIDE SEQUENCE [LARGE SCALE GENOMIC DNA]</scope>
    <source>
        <strain evidence="2 3">CCMR0081</strain>
    </source>
</reference>
<sequence>MNIRLANETDLLELSALFRQTVLVHAPQYYTKAQTEVWASSPLDVEHFRQLILEVTTFVAIDKTGILGFSGIGDNGHVASAYVRYDSLHQGIGSKLMKTVLNYAHEHRMPRLYAEASEFSLGLFKKFGFQLYDTEVVSLQGVEFERYLVELFLLELKIDHR</sequence>
<organism evidence="2 3">
    <name type="scientific">Adonisia turfae CCMR0081</name>
    <dbReference type="NCBI Taxonomy" id="2292702"/>
    <lineage>
        <taxon>Bacteria</taxon>
        <taxon>Bacillati</taxon>
        <taxon>Cyanobacteriota</taxon>
        <taxon>Adonisia</taxon>
        <taxon>Adonisia turfae</taxon>
    </lineage>
</organism>
<dbReference type="Pfam" id="PF13673">
    <property type="entry name" value="Acetyltransf_10"/>
    <property type="match status" value="1"/>
</dbReference>
<evidence type="ECO:0000313" key="2">
    <source>
        <dbReference type="EMBL" id="NEZ56882.1"/>
    </source>
</evidence>
<keyword evidence="2" id="KW-0808">Transferase</keyword>
<dbReference type="Proteomes" id="UP000481033">
    <property type="component" value="Unassembled WGS sequence"/>
</dbReference>
<proteinExistence type="predicted"/>
<dbReference type="InterPro" id="IPR016181">
    <property type="entry name" value="Acyl_CoA_acyltransferase"/>
</dbReference>
<evidence type="ECO:0000313" key="3">
    <source>
        <dbReference type="Proteomes" id="UP000481033"/>
    </source>
</evidence>
<name>A0A6M0RM47_9CYAN</name>
<gene>
    <name evidence="2" type="ORF">DXZ20_14580</name>
</gene>
<feature type="domain" description="N-acetyltransferase" evidence="1">
    <location>
        <begin position="1"/>
        <end position="159"/>
    </location>
</feature>
<comment type="caution">
    <text evidence="2">The sequence shown here is derived from an EMBL/GenBank/DDBJ whole genome shotgun (WGS) entry which is preliminary data.</text>
</comment>
<dbReference type="Gene3D" id="3.40.630.30">
    <property type="match status" value="1"/>
</dbReference>
<protein>
    <submittedName>
        <fullName evidence="2">GNAT family N-acetyltransferase</fullName>
    </submittedName>
</protein>